<accession>A0A9N9SXD6</accession>
<keyword evidence="1" id="KW-0732">Signal</keyword>
<proteinExistence type="predicted"/>
<organism evidence="2 3">
    <name type="scientific">Diabrotica balteata</name>
    <name type="common">Banded cucumber beetle</name>
    <dbReference type="NCBI Taxonomy" id="107213"/>
    <lineage>
        <taxon>Eukaryota</taxon>
        <taxon>Metazoa</taxon>
        <taxon>Ecdysozoa</taxon>
        <taxon>Arthropoda</taxon>
        <taxon>Hexapoda</taxon>
        <taxon>Insecta</taxon>
        <taxon>Pterygota</taxon>
        <taxon>Neoptera</taxon>
        <taxon>Endopterygota</taxon>
        <taxon>Coleoptera</taxon>
        <taxon>Polyphaga</taxon>
        <taxon>Cucujiformia</taxon>
        <taxon>Chrysomeloidea</taxon>
        <taxon>Chrysomelidae</taxon>
        <taxon>Galerucinae</taxon>
        <taxon>Diabroticina</taxon>
        <taxon>Diabroticites</taxon>
        <taxon>Diabrotica</taxon>
    </lineage>
</organism>
<dbReference type="AlphaFoldDB" id="A0A9N9SXD6"/>
<name>A0A9N9SXD6_DIABA</name>
<dbReference type="Proteomes" id="UP001153709">
    <property type="component" value="Chromosome 3"/>
</dbReference>
<gene>
    <name evidence="2" type="ORF">DIABBA_LOCUS4788</name>
</gene>
<dbReference type="OrthoDB" id="6786915at2759"/>
<feature type="chain" id="PRO_5040320369" evidence="1">
    <location>
        <begin position="16"/>
        <end position="466"/>
    </location>
</feature>
<keyword evidence="3" id="KW-1185">Reference proteome</keyword>
<reference evidence="2" key="1">
    <citation type="submission" date="2022-01" db="EMBL/GenBank/DDBJ databases">
        <authorList>
            <person name="King R."/>
        </authorList>
    </citation>
    <scope>NUCLEOTIDE SEQUENCE</scope>
</reference>
<dbReference type="EMBL" id="OU898278">
    <property type="protein sequence ID" value="CAG9831166.1"/>
    <property type="molecule type" value="Genomic_DNA"/>
</dbReference>
<feature type="signal peptide" evidence="1">
    <location>
        <begin position="1"/>
        <end position="15"/>
    </location>
</feature>
<evidence type="ECO:0000256" key="1">
    <source>
        <dbReference type="SAM" id="SignalP"/>
    </source>
</evidence>
<protein>
    <submittedName>
        <fullName evidence="2">Uncharacterized protein</fullName>
    </submittedName>
</protein>
<evidence type="ECO:0000313" key="3">
    <source>
        <dbReference type="Proteomes" id="UP001153709"/>
    </source>
</evidence>
<sequence>MKFFILLSLVAFCSCLPAHQKQYKDVESKNVVQKNNPINNFWKTWNQQHQGEEPWNKWAEYGVDKQPGNYWRQYVQGKNQVGDVAVPWIYHYWDTKDYENLSPVQRVQLLLNYLQVHQQWNQLNSDVHNEDYLHQLLYQHLPEYVQYSHEDVLPHLVQYFEQNPVKYTDMLQQVVQYPWSHQQLMYHIMYQLYQHYGQAPWTQEQIRNHIVKYQEVFPQPLSHDQIEQLVEFVYHLQQELIPIHYQQLEQVQPQLENYFEQNPMKYNDILHKSIQSPWSQRQLLYHVMYELYHHYGQAPWSQEQIRKHIVQYQDAFPNPLSQDQIEQLVEFVYHIQQEVMPMHYQQLEQMQPWNLKQVHLINNGQVLPWNQHIAQPLNYETLYSKNYQNGLPWTYRQPQQGYEAVQPWSHQQTVSQIYGNPLAQHYYTLPQPGVLGVNQWQQNQQPWTQYWNRYGQQYEHPQQWVM</sequence>
<evidence type="ECO:0000313" key="2">
    <source>
        <dbReference type="EMBL" id="CAG9831166.1"/>
    </source>
</evidence>